<evidence type="ECO:0000313" key="16">
    <source>
        <dbReference type="Proteomes" id="UP000256845"/>
    </source>
</evidence>
<evidence type="ECO:0000256" key="10">
    <source>
        <dbReference type="ARBA" id="ARBA00023136"/>
    </source>
</evidence>
<name>A0A3D9HVE4_9PROT</name>
<evidence type="ECO:0000259" key="14">
    <source>
        <dbReference type="PROSITE" id="PS50885"/>
    </source>
</evidence>
<comment type="subcellular location">
    <subcellularLocation>
        <location evidence="2">Membrane</location>
    </subcellularLocation>
</comment>
<feature type="coiled-coil region" evidence="11">
    <location>
        <begin position="208"/>
        <end position="246"/>
    </location>
</feature>
<dbReference type="InterPro" id="IPR003660">
    <property type="entry name" value="HAMP_dom"/>
</dbReference>
<dbReference type="SMART" id="SM00388">
    <property type="entry name" value="HisKA"/>
    <property type="match status" value="1"/>
</dbReference>
<keyword evidence="6" id="KW-0547">Nucleotide-binding</keyword>
<dbReference type="AlphaFoldDB" id="A0A3D9HVE4"/>
<dbReference type="Gene3D" id="6.10.340.10">
    <property type="match status" value="1"/>
</dbReference>
<dbReference type="InterPro" id="IPR004358">
    <property type="entry name" value="Sig_transdc_His_kin-like_C"/>
</dbReference>
<dbReference type="InterPro" id="IPR036890">
    <property type="entry name" value="HATPase_C_sf"/>
</dbReference>
<dbReference type="CDD" id="cd00082">
    <property type="entry name" value="HisKA"/>
    <property type="match status" value="1"/>
</dbReference>
<keyword evidence="11" id="KW-0175">Coiled coil</keyword>
<keyword evidence="8" id="KW-0067">ATP-binding</keyword>
<evidence type="ECO:0000259" key="13">
    <source>
        <dbReference type="PROSITE" id="PS50109"/>
    </source>
</evidence>
<dbReference type="GO" id="GO:0005524">
    <property type="term" value="F:ATP binding"/>
    <property type="evidence" value="ECO:0007669"/>
    <property type="project" value="UniProtKB-KW"/>
</dbReference>
<feature type="transmembrane region" description="Helical" evidence="12">
    <location>
        <begin position="151"/>
        <end position="169"/>
    </location>
</feature>
<evidence type="ECO:0000256" key="7">
    <source>
        <dbReference type="ARBA" id="ARBA00022777"/>
    </source>
</evidence>
<gene>
    <name evidence="15" type="ORF">DFP90_101251</name>
</gene>
<protein>
    <recommendedName>
        <fullName evidence="3">histidine kinase</fullName>
        <ecNumber evidence="3">2.7.13.3</ecNumber>
    </recommendedName>
</protein>
<evidence type="ECO:0000256" key="3">
    <source>
        <dbReference type="ARBA" id="ARBA00012438"/>
    </source>
</evidence>
<keyword evidence="9" id="KW-0902">Two-component regulatory system</keyword>
<keyword evidence="5" id="KW-0808">Transferase</keyword>
<dbReference type="CDD" id="cd06225">
    <property type="entry name" value="HAMP"/>
    <property type="match status" value="1"/>
</dbReference>
<feature type="domain" description="Histidine kinase" evidence="13">
    <location>
        <begin position="381"/>
        <end position="602"/>
    </location>
</feature>
<dbReference type="PANTHER" id="PTHR43047">
    <property type="entry name" value="TWO-COMPONENT HISTIDINE PROTEIN KINASE"/>
    <property type="match status" value="1"/>
</dbReference>
<keyword evidence="16" id="KW-1185">Reference proteome</keyword>
<keyword evidence="4" id="KW-0597">Phosphoprotein</keyword>
<dbReference type="PANTHER" id="PTHR43047:SF72">
    <property type="entry name" value="OSMOSENSING HISTIDINE PROTEIN KINASE SLN1"/>
    <property type="match status" value="1"/>
</dbReference>
<dbReference type="OrthoDB" id="8477115at2"/>
<dbReference type="InterPro" id="IPR035965">
    <property type="entry name" value="PAS-like_dom_sf"/>
</dbReference>
<keyword evidence="7" id="KW-0418">Kinase</keyword>
<dbReference type="Pfam" id="PF02518">
    <property type="entry name" value="HATPase_c"/>
    <property type="match status" value="1"/>
</dbReference>
<dbReference type="RefSeq" id="WP_115934601.1">
    <property type="nucleotide sequence ID" value="NZ_QRDW01000001.1"/>
</dbReference>
<dbReference type="GO" id="GO:0000155">
    <property type="term" value="F:phosphorelay sensor kinase activity"/>
    <property type="evidence" value="ECO:0007669"/>
    <property type="project" value="InterPro"/>
</dbReference>
<dbReference type="PROSITE" id="PS50109">
    <property type="entry name" value="HIS_KIN"/>
    <property type="match status" value="1"/>
</dbReference>
<dbReference type="GO" id="GO:0009927">
    <property type="term" value="F:histidine phosphotransfer kinase activity"/>
    <property type="evidence" value="ECO:0007669"/>
    <property type="project" value="TreeGrafter"/>
</dbReference>
<dbReference type="GO" id="GO:0005886">
    <property type="term" value="C:plasma membrane"/>
    <property type="evidence" value="ECO:0007669"/>
    <property type="project" value="TreeGrafter"/>
</dbReference>
<dbReference type="InterPro" id="IPR005467">
    <property type="entry name" value="His_kinase_dom"/>
</dbReference>
<dbReference type="SMART" id="SM00387">
    <property type="entry name" value="HATPase_c"/>
    <property type="match status" value="1"/>
</dbReference>
<reference evidence="15 16" key="1">
    <citation type="submission" date="2018-07" db="EMBL/GenBank/DDBJ databases">
        <title>Genomic Encyclopedia of Type Strains, Phase III (KMG-III): the genomes of soil and plant-associated and newly described type strains.</title>
        <authorList>
            <person name="Whitman W."/>
        </authorList>
    </citation>
    <scope>NUCLEOTIDE SEQUENCE [LARGE SCALE GENOMIC DNA]</scope>
    <source>
        <strain evidence="15 16">CECT 8488</strain>
    </source>
</reference>
<feature type="domain" description="HAMP" evidence="14">
    <location>
        <begin position="172"/>
        <end position="224"/>
    </location>
</feature>
<accession>A0A3D9HVE4</accession>
<dbReference type="EC" id="2.7.13.3" evidence="3"/>
<dbReference type="SUPFAM" id="SSF47384">
    <property type="entry name" value="Homodimeric domain of signal transducing histidine kinase"/>
    <property type="match status" value="1"/>
</dbReference>
<organism evidence="15 16">
    <name type="scientific">Aestuariispira insulae</name>
    <dbReference type="NCBI Taxonomy" id="1461337"/>
    <lineage>
        <taxon>Bacteria</taxon>
        <taxon>Pseudomonadati</taxon>
        <taxon>Pseudomonadota</taxon>
        <taxon>Alphaproteobacteria</taxon>
        <taxon>Rhodospirillales</taxon>
        <taxon>Kiloniellaceae</taxon>
        <taxon>Aestuariispira</taxon>
    </lineage>
</organism>
<dbReference type="Proteomes" id="UP000256845">
    <property type="component" value="Unassembled WGS sequence"/>
</dbReference>
<evidence type="ECO:0000256" key="4">
    <source>
        <dbReference type="ARBA" id="ARBA00022553"/>
    </source>
</evidence>
<evidence type="ECO:0000256" key="8">
    <source>
        <dbReference type="ARBA" id="ARBA00022840"/>
    </source>
</evidence>
<comment type="catalytic activity">
    <reaction evidence="1">
        <text>ATP + protein L-histidine = ADP + protein N-phospho-L-histidine.</text>
        <dbReference type="EC" id="2.7.13.3"/>
    </reaction>
</comment>
<evidence type="ECO:0000256" key="2">
    <source>
        <dbReference type="ARBA" id="ARBA00004370"/>
    </source>
</evidence>
<dbReference type="PROSITE" id="PS50885">
    <property type="entry name" value="HAMP"/>
    <property type="match status" value="1"/>
</dbReference>
<comment type="caution">
    <text evidence="15">The sequence shown here is derived from an EMBL/GenBank/DDBJ whole genome shotgun (WGS) entry which is preliminary data.</text>
</comment>
<sequence>MFNLINSIRAKLLSVVLPLIAISMISLFALLEYAGITSAQENLQQRLVQNTKVQALALASPLWNYDIRAISPILLALEQDPDFLYVTVRDFTGEEVASLRASGVGDVPVSVSKTLPIVYSASDHEEIIGSVTVALHGERMRQEVFSRLQRNALILIILTAVIVAATVIATERTIGYPLRELMNSIELVKNSDIRTPVEWTSTDELGEVVKAYNEMLKLQANAENAMRESEERARESEARLRDAVNSMSDGFALFDENDRLVLYNKKFVSLTPRVAQVVQEGAYFEDIVRAGVAANHFPGAEGREDVFVAEQLEAHRKYNEQKVLRLDDGRWILCTEHGTSAGGTVAVRTDITELKKREMELQMAKEDADAANQAKSRFLANMSHELRTPLNAILGFSDIIRMEMLGQVGRVKYKEYADDIFTSGSHLLDLINDILDVSKIEAGAFTPRDDIIDLPALLSDCTRFVEYRARNKRIELGKALTNGIPVLRADKRAVKQVLLNLVTNAIKFTPEEGKVVVGAQVNEAQELELYVSDTGLGMSGTDIETVMQPFGRLDSPWTQSEEGTGLGLPLSDMLMDAHGGKLKIDSIPGKGTTVFAIFPKDRLNYDEQPVVQDDRDRA</sequence>
<dbReference type="Pfam" id="PF00512">
    <property type="entry name" value="HisKA"/>
    <property type="match status" value="1"/>
</dbReference>
<dbReference type="Gene3D" id="3.30.565.10">
    <property type="entry name" value="Histidine kinase-like ATPase, C-terminal domain"/>
    <property type="match status" value="1"/>
</dbReference>
<dbReference type="Pfam" id="PF12860">
    <property type="entry name" value="PAS_7"/>
    <property type="match status" value="1"/>
</dbReference>
<dbReference type="FunFam" id="1.10.287.130:FF:000038">
    <property type="entry name" value="Sensory transduction histidine kinase"/>
    <property type="match status" value="1"/>
</dbReference>
<evidence type="ECO:0000256" key="5">
    <source>
        <dbReference type="ARBA" id="ARBA00022679"/>
    </source>
</evidence>
<evidence type="ECO:0000256" key="9">
    <source>
        <dbReference type="ARBA" id="ARBA00023012"/>
    </source>
</evidence>
<dbReference type="PRINTS" id="PR00344">
    <property type="entry name" value="BCTRLSENSOR"/>
</dbReference>
<feature type="transmembrane region" description="Helical" evidence="12">
    <location>
        <begin position="12"/>
        <end position="36"/>
    </location>
</feature>
<dbReference type="InterPro" id="IPR036097">
    <property type="entry name" value="HisK_dim/P_sf"/>
</dbReference>
<evidence type="ECO:0000256" key="1">
    <source>
        <dbReference type="ARBA" id="ARBA00000085"/>
    </source>
</evidence>
<evidence type="ECO:0000313" key="15">
    <source>
        <dbReference type="EMBL" id="RED53462.1"/>
    </source>
</evidence>
<keyword evidence="12" id="KW-1133">Transmembrane helix</keyword>
<evidence type="ECO:0000256" key="6">
    <source>
        <dbReference type="ARBA" id="ARBA00022741"/>
    </source>
</evidence>
<keyword evidence="10 12" id="KW-0472">Membrane</keyword>
<dbReference type="SUPFAM" id="SSF55874">
    <property type="entry name" value="ATPase domain of HSP90 chaperone/DNA topoisomerase II/histidine kinase"/>
    <property type="match status" value="1"/>
</dbReference>
<dbReference type="SUPFAM" id="SSF55785">
    <property type="entry name" value="PYP-like sensor domain (PAS domain)"/>
    <property type="match status" value="1"/>
</dbReference>
<evidence type="ECO:0000256" key="11">
    <source>
        <dbReference type="SAM" id="Coils"/>
    </source>
</evidence>
<proteinExistence type="predicted"/>
<dbReference type="Gene3D" id="3.30.450.20">
    <property type="entry name" value="PAS domain"/>
    <property type="match status" value="1"/>
</dbReference>
<dbReference type="InterPro" id="IPR003661">
    <property type="entry name" value="HisK_dim/P_dom"/>
</dbReference>
<evidence type="ECO:0000256" key="12">
    <source>
        <dbReference type="SAM" id="Phobius"/>
    </source>
</evidence>
<dbReference type="Gene3D" id="1.10.287.130">
    <property type="match status" value="1"/>
</dbReference>
<dbReference type="EMBL" id="QRDW01000001">
    <property type="protein sequence ID" value="RED53462.1"/>
    <property type="molecule type" value="Genomic_DNA"/>
</dbReference>
<keyword evidence="12" id="KW-0812">Transmembrane</keyword>
<dbReference type="InterPro" id="IPR003594">
    <property type="entry name" value="HATPase_dom"/>
</dbReference>